<accession>A0AAD5AIJ5</accession>
<proteinExistence type="predicted"/>
<dbReference type="SUPFAM" id="SSF48350">
    <property type="entry name" value="GTPase activation domain, GAP"/>
    <property type="match status" value="1"/>
</dbReference>
<dbReference type="PANTHER" id="PTHR23179">
    <property type="entry name" value="T-CELL ACTIVATION RHO GTPASE ACTIVATING PROTEIN-RELATED"/>
    <property type="match status" value="1"/>
</dbReference>
<dbReference type="PANTHER" id="PTHR23179:SF26">
    <property type="entry name" value="T-CELL ACTIVATION RHO GTPASE-ACTIVATING PROTEIN"/>
    <property type="match status" value="1"/>
</dbReference>
<dbReference type="GO" id="GO:0005096">
    <property type="term" value="F:GTPase activator activity"/>
    <property type="evidence" value="ECO:0007669"/>
    <property type="project" value="UniProtKB-KW"/>
</dbReference>
<comment type="caution">
    <text evidence="5">The sequence shown here is derived from an EMBL/GenBank/DDBJ whole genome shotgun (WGS) entry which is preliminary data.</text>
</comment>
<keyword evidence="2" id="KW-0597">Phosphoprotein</keyword>
<sequence length="664" mass="74127">MRTKTQSEDSMDLLIMPPSDVHNNLGLPLLKQTCESKLTNSSHTDNINRKRWRKLLQRVHRKQMDSACDTQLQRRTLFGQALSDVCEKNGNPPKPIMEILLVLYRKGHYTEGVFRKAGNAKALKEIKEQLNNGVEVDLKNKPVILLADLLKDFLRHLPGSLLMVDQYQAWMAAMQKEGLNEKCTELQFVINTIPEPNVSLLKHLIVVLYHISTNSDRNKMDSSNLSVCISPNLLQTNIEVLRNVTELTKFLIDNCCEIFGEDVLTILGDPDEDELSDKHDSLSSLHHDSAYDSNDPDADGYKGSYTEMHAFHSDTEEKTLDCLQLSSSPDDVKQTSKPFIRRCSEPTIVFNKSVRNQPALTRSHTDVDFYGHNVTKQNSDEYVSFGAGNKLLSVHKNIYISSLGDHLQHSSKDCSCYSSSSLESTFSTASESSIQTSTPINSTCSKRLAVERKLSFPSRSKKNGTALGEAAKKRSQSMKAPKSRTEISFSRGGMNKRAQKALRHSQTLPELLPLNRTFLVSQKQRRVSSEEVFQQVDSRILSNPPSYEQAIQDNAHVALSLWHPLTVDAARCLSMHTCSQSTFPTAETSNSCSVKHRSCSGGESSDVSTHSESGQGSVSETESTHPESEQGSVSERKSEESSNGPLQCCSQQLLDHLDVRESYV</sequence>
<dbReference type="AlphaFoldDB" id="A0AAD5AIJ5"/>
<dbReference type="GO" id="GO:0035023">
    <property type="term" value="P:regulation of Rho protein signal transduction"/>
    <property type="evidence" value="ECO:0007669"/>
    <property type="project" value="InterPro"/>
</dbReference>
<gene>
    <name evidence="5" type="ORF">C0J50_23639</name>
</gene>
<dbReference type="PROSITE" id="PS50238">
    <property type="entry name" value="RHOGAP"/>
    <property type="match status" value="1"/>
</dbReference>
<dbReference type="Pfam" id="PF00620">
    <property type="entry name" value="RhoGAP"/>
    <property type="match status" value="1"/>
</dbReference>
<evidence type="ECO:0000256" key="1">
    <source>
        <dbReference type="ARBA" id="ARBA00022468"/>
    </source>
</evidence>
<evidence type="ECO:0000313" key="6">
    <source>
        <dbReference type="Proteomes" id="UP001205998"/>
    </source>
</evidence>
<dbReference type="EMBL" id="MU551716">
    <property type="protein sequence ID" value="KAI5616710.1"/>
    <property type="molecule type" value="Genomic_DNA"/>
</dbReference>
<dbReference type="InterPro" id="IPR008936">
    <property type="entry name" value="Rho_GTPase_activation_prot"/>
</dbReference>
<feature type="compositionally biased region" description="Polar residues" evidence="3">
    <location>
        <begin position="582"/>
        <end position="593"/>
    </location>
</feature>
<feature type="domain" description="Rho-GAP" evidence="4">
    <location>
        <begin position="80"/>
        <end position="259"/>
    </location>
</feature>
<reference evidence="5" key="1">
    <citation type="submission" date="2018-07" db="EMBL/GenBank/DDBJ databases">
        <title>Comparative genomics of catfishes provides insights into carnivory and benthic adaptation.</title>
        <authorList>
            <person name="Zhang Y."/>
            <person name="Wang D."/>
            <person name="Peng Z."/>
            <person name="Zheng S."/>
            <person name="Shao F."/>
            <person name="Tao W."/>
        </authorList>
    </citation>
    <scope>NUCLEOTIDE SEQUENCE</scope>
    <source>
        <strain evidence="5">Chongqing</strain>
    </source>
</reference>
<dbReference type="CDD" id="cd04402">
    <property type="entry name" value="RhoGAP_ARHGAP20"/>
    <property type="match status" value="1"/>
</dbReference>
<evidence type="ECO:0000259" key="4">
    <source>
        <dbReference type="PROSITE" id="PS50238"/>
    </source>
</evidence>
<evidence type="ECO:0000256" key="3">
    <source>
        <dbReference type="SAM" id="MobiDB-lite"/>
    </source>
</evidence>
<dbReference type="GO" id="GO:0007165">
    <property type="term" value="P:signal transduction"/>
    <property type="evidence" value="ECO:0007669"/>
    <property type="project" value="InterPro"/>
</dbReference>
<dbReference type="Proteomes" id="UP001205998">
    <property type="component" value="Unassembled WGS sequence"/>
</dbReference>
<protein>
    <submittedName>
        <fullName evidence="5">T-cell activation Rho GTPase-activating protein isoform X1</fullName>
    </submittedName>
</protein>
<keyword evidence="1" id="KW-0343">GTPase activation</keyword>
<dbReference type="SMART" id="SM00324">
    <property type="entry name" value="RhoGAP"/>
    <property type="match status" value="1"/>
</dbReference>
<dbReference type="InterPro" id="IPR047886">
    <property type="entry name" value="ARHGAP20-like_RhoGAP"/>
</dbReference>
<dbReference type="Gene3D" id="1.10.555.10">
    <property type="entry name" value="Rho GTPase activation protein"/>
    <property type="match status" value="1"/>
</dbReference>
<feature type="compositionally biased region" description="Basic and acidic residues" evidence="3">
    <location>
        <begin position="276"/>
        <end position="290"/>
    </location>
</feature>
<keyword evidence="6" id="KW-1185">Reference proteome</keyword>
<feature type="region of interest" description="Disordered" evidence="3">
    <location>
        <begin position="275"/>
        <end position="299"/>
    </location>
</feature>
<feature type="region of interest" description="Disordered" evidence="3">
    <location>
        <begin position="459"/>
        <end position="495"/>
    </location>
</feature>
<dbReference type="InterPro" id="IPR000198">
    <property type="entry name" value="RhoGAP_dom"/>
</dbReference>
<organism evidence="5 6">
    <name type="scientific">Silurus asotus</name>
    <name type="common">Amur catfish</name>
    <name type="synonym">Parasilurus asotus</name>
    <dbReference type="NCBI Taxonomy" id="30991"/>
    <lineage>
        <taxon>Eukaryota</taxon>
        <taxon>Metazoa</taxon>
        <taxon>Chordata</taxon>
        <taxon>Craniata</taxon>
        <taxon>Vertebrata</taxon>
        <taxon>Euteleostomi</taxon>
        <taxon>Actinopterygii</taxon>
        <taxon>Neopterygii</taxon>
        <taxon>Teleostei</taxon>
        <taxon>Ostariophysi</taxon>
        <taxon>Siluriformes</taxon>
        <taxon>Siluridae</taxon>
        <taxon>Silurus</taxon>
    </lineage>
</organism>
<evidence type="ECO:0000313" key="5">
    <source>
        <dbReference type="EMBL" id="KAI5616710.1"/>
    </source>
</evidence>
<name>A0AAD5AIJ5_SILAS</name>
<evidence type="ECO:0000256" key="2">
    <source>
        <dbReference type="ARBA" id="ARBA00022553"/>
    </source>
</evidence>
<feature type="region of interest" description="Disordered" evidence="3">
    <location>
        <begin position="582"/>
        <end position="649"/>
    </location>
</feature>
<feature type="compositionally biased region" description="Basic and acidic residues" evidence="3">
    <location>
        <begin position="622"/>
        <end position="640"/>
    </location>
</feature>
<feature type="compositionally biased region" description="Polar residues" evidence="3">
    <location>
        <begin position="601"/>
        <end position="621"/>
    </location>
</feature>